<keyword evidence="7" id="KW-1185">Reference proteome</keyword>
<dbReference type="GO" id="GO:0003677">
    <property type="term" value="F:DNA binding"/>
    <property type="evidence" value="ECO:0007669"/>
    <property type="project" value="UniProtKB-KW"/>
</dbReference>
<accession>A0A9X2G580</accession>
<dbReference type="CDD" id="cd00090">
    <property type="entry name" value="HTH_ARSR"/>
    <property type="match status" value="1"/>
</dbReference>
<sequence>MDVFGAIADPIRRELLLRLADGPARVVDLAGEHAVSRPAISKHLRVLSDAGLVRGTDEGRERRYVLDPAPLAEVREILGALTARRAPVSVANLDALGTEVRRAARDRRRGTSGPGATTASGTATKERSA</sequence>
<feature type="compositionally biased region" description="Low complexity" evidence="4">
    <location>
        <begin position="114"/>
        <end position="123"/>
    </location>
</feature>
<evidence type="ECO:0000256" key="1">
    <source>
        <dbReference type="ARBA" id="ARBA00023015"/>
    </source>
</evidence>
<proteinExistence type="predicted"/>
<organism evidence="6 7">
    <name type="scientific">Promicromonospora thailandica</name>
    <dbReference type="NCBI Taxonomy" id="765201"/>
    <lineage>
        <taxon>Bacteria</taxon>
        <taxon>Bacillati</taxon>
        <taxon>Actinomycetota</taxon>
        <taxon>Actinomycetes</taxon>
        <taxon>Micrococcales</taxon>
        <taxon>Promicromonosporaceae</taxon>
        <taxon>Promicromonospora</taxon>
    </lineage>
</organism>
<dbReference type="InterPro" id="IPR011991">
    <property type="entry name" value="ArsR-like_HTH"/>
</dbReference>
<dbReference type="InterPro" id="IPR051081">
    <property type="entry name" value="HTH_MetalResp_TranReg"/>
</dbReference>
<reference evidence="6" key="1">
    <citation type="submission" date="2022-06" db="EMBL/GenBank/DDBJ databases">
        <title>Genomic Encyclopedia of Archaeal and Bacterial Type Strains, Phase II (KMG-II): from individual species to whole genera.</title>
        <authorList>
            <person name="Goeker M."/>
        </authorList>
    </citation>
    <scope>NUCLEOTIDE SEQUENCE</scope>
    <source>
        <strain evidence="6">DSM 26652</strain>
    </source>
</reference>
<dbReference type="Pfam" id="PF01022">
    <property type="entry name" value="HTH_5"/>
    <property type="match status" value="1"/>
</dbReference>
<evidence type="ECO:0000256" key="4">
    <source>
        <dbReference type="SAM" id="MobiDB-lite"/>
    </source>
</evidence>
<keyword evidence="2" id="KW-0238">DNA-binding</keyword>
<dbReference type="GO" id="GO:0003700">
    <property type="term" value="F:DNA-binding transcription factor activity"/>
    <property type="evidence" value="ECO:0007669"/>
    <property type="project" value="InterPro"/>
</dbReference>
<dbReference type="PRINTS" id="PR00778">
    <property type="entry name" value="HTHARSR"/>
</dbReference>
<dbReference type="RefSeq" id="WP_253839345.1">
    <property type="nucleotide sequence ID" value="NZ_JAMTCS010000015.1"/>
</dbReference>
<keyword evidence="1" id="KW-0805">Transcription regulation</keyword>
<dbReference type="Gene3D" id="1.10.10.10">
    <property type="entry name" value="Winged helix-like DNA-binding domain superfamily/Winged helix DNA-binding domain"/>
    <property type="match status" value="1"/>
</dbReference>
<dbReference type="Proteomes" id="UP001139493">
    <property type="component" value="Unassembled WGS sequence"/>
</dbReference>
<evidence type="ECO:0000313" key="6">
    <source>
        <dbReference type="EMBL" id="MCP2267014.1"/>
    </source>
</evidence>
<dbReference type="EMBL" id="JAMTCS010000015">
    <property type="protein sequence ID" value="MCP2267014.1"/>
    <property type="molecule type" value="Genomic_DNA"/>
</dbReference>
<dbReference type="PANTHER" id="PTHR33154">
    <property type="entry name" value="TRANSCRIPTIONAL REGULATOR, ARSR FAMILY"/>
    <property type="match status" value="1"/>
</dbReference>
<evidence type="ECO:0000313" key="7">
    <source>
        <dbReference type="Proteomes" id="UP001139493"/>
    </source>
</evidence>
<feature type="domain" description="HTH arsR-type" evidence="5">
    <location>
        <begin position="1"/>
        <end position="89"/>
    </location>
</feature>
<dbReference type="InterPro" id="IPR036390">
    <property type="entry name" value="WH_DNA-bd_sf"/>
</dbReference>
<protein>
    <submittedName>
        <fullName evidence="6">Transcriptional regulator, ArsR family</fullName>
    </submittedName>
</protein>
<keyword evidence="3" id="KW-0804">Transcription</keyword>
<evidence type="ECO:0000259" key="5">
    <source>
        <dbReference type="PROSITE" id="PS50987"/>
    </source>
</evidence>
<dbReference type="AlphaFoldDB" id="A0A9X2G580"/>
<name>A0A9X2G580_9MICO</name>
<dbReference type="SMART" id="SM00418">
    <property type="entry name" value="HTH_ARSR"/>
    <property type="match status" value="1"/>
</dbReference>
<gene>
    <name evidence="6" type="ORF">APR03_004386</name>
</gene>
<dbReference type="NCBIfam" id="NF033788">
    <property type="entry name" value="HTH_metalloreg"/>
    <property type="match status" value="1"/>
</dbReference>
<feature type="region of interest" description="Disordered" evidence="4">
    <location>
        <begin position="100"/>
        <end position="129"/>
    </location>
</feature>
<dbReference type="SUPFAM" id="SSF46785">
    <property type="entry name" value="Winged helix' DNA-binding domain"/>
    <property type="match status" value="1"/>
</dbReference>
<dbReference type="InterPro" id="IPR036388">
    <property type="entry name" value="WH-like_DNA-bd_sf"/>
</dbReference>
<dbReference type="InterPro" id="IPR001845">
    <property type="entry name" value="HTH_ArsR_DNA-bd_dom"/>
</dbReference>
<dbReference type="PANTHER" id="PTHR33154:SF33">
    <property type="entry name" value="TRANSCRIPTIONAL REPRESSOR SDPR"/>
    <property type="match status" value="1"/>
</dbReference>
<evidence type="ECO:0000256" key="2">
    <source>
        <dbReference type="ARBA" id="ARBA00023125"/>
    </source>
</evidence>
<evidence type="ECO:0000256" key="3">
    <source>
        <dbReference type="ARBA" id="ARBA00023163"/>
    </source>
</evidence>
<dbReference type="PROSITE" id="PS50987">
    <property type="entry name" value="HTH_ARSR_2"/>
    <property type="match status" value="1"/>
</dbReference>
<comment type="caution">
    <text evidence="6">The sequence shown here is derived from an EMBL/GenBank/DDBJ whole genome shotgun (WGS) entry which is preliminary data.</text>
</comment>